<dbReference type="InterPro" id="IPR050902">
    <property type="entry name" value="ABC_Transporter_SBP"/>
</dbReference>
<dbReference type="InterPro" id="IPR002491">
    <property type="entry name" value="ABC_transptr_periplasmic_BD"/>
</dbReference>
<dbReference type="PANTHER" id="PTHR30535:SF7">
    <property type="entry name" value="IRON(III) DICITRATE-BINDING PROTEIN"/>
    <property type="match status" value="1"/>
</dbReference>
<dbReference type="PANTHER" id="PTHR30535">
    <property type="entry name" value="VITAMIN B12-BINDING PROTEIN"/>
    <property type="match status" value="1"/>
</dbReference>
<dbReference type="AlphaFoldDB" id="A0A418KSU9"/>
<organism evidence="4 5">
    <name type="scientific">Jiangella rhizosphaerae</name>
    <dbReference type="NCBI Taxonomy" id="2293569"/>
    <lineage>
        <taxon>Bacteria</taxon>
        <taxon>Bacillati</taxon>
        <taxon>Actinomycetota</taxon>
        <taxon>Actinomycetes</taxon>
        <taxon>Jiangellales</taxon>
        <taxon>Jiangellaceae</taxon>
        <taxon>Jiangella</taxon>
    </lineage>
</organism>
<dbReference type="OrthoDB" id="9797850at2"/>
<feature type="domain" description="Fe/B12 periplasmic-binding" evidence="3">
    <location>
        <begin position="109"/>
        <end position="379"/>
    </location>
</feature>
<gene>
    <name evidence="4" type="ORF">DY240_08825</name>
</gene>
<keyword evidence="5" id="KW-1185">Reference proteome</keyword>
<dbReference type="PROSITE" id="PS50983">
    <property type="entry name" value="FE_B12_PBP"/>
    <property type="match status" value="1"/>
</dbReference>
<dbReference type="Gene3D" id="3.40.50.1980">
    <property type="entry name" value="Nitrogenase molybdenum iron protein domain"/>
    <property type="match status" value="2"/>
</dbReference>
<protein>
    <submittedName>
        <fullName evidence="4">Putative F420-0 ABC transporter substrate-binding protein</fullName>
    </submittedName>
</protein>
<dbReference type="InterPro" id="IPR022287">
    <property type="entry name" value="ABC_trnsptr_F420-0_sub-bd_pred"/>
</dbReference>
<dbReference type="SUPFAM" id="SSF53807">
    <property type="entry name" value="Helical backbone' metal receptor"/>
    <property type="match status" value="1"/>
</dbReference>
<proteinExistence type="inferred from homology"/>
<name>A0A418KSU9_9ACTN</name>
<feature type="compositionally biased region" description="Low complexity" evidence="2">
    <location>
        <begin position="78"/>
        <end position="88"/>
    </location>
</feature>
<evidence type="ECO:0000256" key="1">
    <source>
        <dbReference type="ARBA" id="ARBA00008814"/>
    </source>
</evidence>
<dbReference type="EMBL" id="QUAL01000077">
    <property type="protein sequence ID" value="RIQ28607.1"/>
    <property type="molecule type" value="Genomic_DNA"/>
</dbReference>
<comment type="caution">
    <text evidence="4">The sequence shown here is derived from an EMBL/GenBank/DDBJ whole genome shotgun (WGS) entry which is preliminary data.</text>
</comment>
<dbReference type="Proteomes" id="UP000284057">
    <property type="component" value="Unassembled WGS sequence"/>
</dbReference>
<evidence type="ECO:0000256" key="2">
    <source>
        <dbReference type="SAM" id="MobiDB-lite"/>
    </source>
</evidence>
<dbReference type="Pfam" id="PF01497">
    <property type="entry name" value="Peripla_BP_2"/>
    <property type="match status" value="1"/>
</dbReference>
<evidence type="ECO:0000259" key="3">
    <source>
        <dbReference type="PROSITE" id="PS50983"/>
    </source>
</evidence>
<accession>A0A418KSU9</accession>
<comment type="similarity">
    <text evidence="1">Belongs to the bacterial solute-binding protein 8 family.</text>
</comment>
<reference evidence="4 5" key="1">
    <citation type="submission" date="2018-09" db="EMBL/GenBank/DDBJ databases">
        <title>Isolation, diversity and antifungal activity of actinobacteria from wheat.</title>
        <authorList>
            <person name="Han C."/>
        </authorList>
    </citation>
    <scope>NUCLEOTIDE SEQUENCE [LARGE SCALE GENOMIC DNA]</scope>
    <source>
        <strain evidence="4 5">NEAU-YY265</strain>
    </source>
</reference>
<dbReference type="NCBIfam" id="TIGR03868">
    <property type="entry name" value="F420-O_ABCperi"/>
    <property type="match status" value="1"/>
</dbReference>
<evidence type="ECO:0000313" key="4">
    <source>
        <dbReference type="EMBL" id="RIQ28607.1"/>
    </source>
</evidence>
<sequence length="379" mass="39550">MAEPRSTACALSRLPDEWAAGSAVALDRLQRTLPPCGDPVALSPSRSLRAALIVVAAGAVALTGCGSSSSDGDDGDATEAASTAGSGEFTPVTVDNCGFEVTIDSPPERVVTIKSTSTEMMLALGLADRLVGTAFADGPVPGEYAGDLDGVPVLSDNVPGQEALLDVEPDFVYGGWESNFGADTAGERPSLADFGIATYVSPAACQDPEYQPDPMTFDELFAEIREVASFFGATDRADALIAEQQALLDQVEAPGEGLTALWYSSGEDAPFVGGDIGAPAMMMRELGLENIFADVHATWSNVSWEQVIDRNPDVIVLVDAAWNTADSKIERLEGNPATAALPAVAEQRYLRLPFPAAEAGVRNAQAVVDLAAQLEELGL</sequence>
<feature type="region of interest" description="Disordered" evidence="2">
    <location>
        <begin position="65"/>
        <end position="89"/>
    </location>
</feature>
<evidence type="ECO:0000313" key="5">
    <source>
        <dbReference type="Proteomes" id="UP000284057"/>
    </source>
</evidence>